<dbReference type="InterPro" id="IPR020846">
    <property type="entry name" value="MFS_dom"/>
</dbReference>
<evidence type="ECO:0000259" key="8">
    <source>
        <dbReference type="PROSITE" id="PS50850"/>
    </source>
</evidence>
<dbReference type="Proteomes" id="UP000585272">
    <property type="component" value="Unassembled WGS sequence"/>
</dbReference>
<keyword evidence="6 7" id="KW-0472">Membrane</keyword>
<feature type="transmembrane region" description="Helical" evidence="7">
    <location>
        <begin position="359"/>
        <end position="378"/>
    </location>
</feature>
<feature type="transmembrane region" description="Helical" evidence="7">
    <location>
        <begin position="249"/>
        <end position="274"/>
    </location>
</feature>
<dbReference type="InterPro" id="IPR036259">
    <property type="entry name" value="MFS_trans_sf"/>
</dbReference>
<feature type="transmembrane region" description="Helical" evidence="7">
    <location>
        <begin position="171"/>
        <end position="195"/>
    </location>
</feature>
<feature type="transmembrane region" description="Helical" evidence="7">
    <location>
        <begin position="51"/>
        <end position="72"/>
    </location>
</feature>
<dbReference type="RefSeq" id="WP_183340342.1">
    <property type="nucleotide sequence ID" value="NZ_JACHNU010000001.1"/>
</dbReference>
<comment type="subcellular location">
    <subcellularLocation>
        <location evidence="1">Cell membrane</location>
        <topology evidence="1">Multi-pass membrane protein</topology>
    </subcellularLocation>
</comment>
<comment type="caution">
    <text evidence="9">The sequence shown here is derived from an EMBL/GenBank/DDBJ whole genome shotgun (WGS) entry which is preliminary data.</text>
</comment>
<dbReference type="InterPro" id="IPR001958">
    <property type="entry name" value="Tet-R_TetA/multi-R_MdtG-like"/>
</dbReference>
<evidence type="ECO:0000256" key="7">
    <source>
        <dbReference type="SAM" id="Phobius"/>
    </source>
</evidence>
<feature type="domain" description="Major facilitator superfamily (MFS) profile" evidence="8">
    <location>
        <begin position="18"/>
        <end position="410"/>
    </location>
</feature>
<dbReference type="SUPFAM" id="SSF103473">
    <property type="entry name" value="MFS general substrate transporter"/>
    <property type="match status" value="1"/>
</dbReference>
<evidence type="ECO:0000256" key="2">
    <source>
        <dbReference type="ARBA" id="ARBA00022448"/>
    </source>
</evidence>
<protein>
    <submittedName>
        <fullName evidence="9">MFS family permease</fullName>
    </submittedName>
</protein>
<feature type="transmembrane region" description="Helical" evidence="7">
    <location>
        <begin position="84"/>
        <end position="102"/>
    </location>
</feature>
<feature type="transmembrane region" description="Helical" evidence="7">
    <location>
        <begin position="316"/>
        <end position="338"/>
    </location>
</feature>
<dbReference type="PANTHER" id="PTHR42718:SF46">
    <property type="entry name" value="BLR6921 PROTEIN"/>
    <property type="match status" value="1"/>
</dbReference>
<keyword evidence="10" id="KW-1185">Reference proteome</keyword>
<evidence type="ECO:0000256" key="4">
    <source>
        <dbReference type="ARBA" id="ARBA00022692"/>
    </source>
</evidence>
<feature type="transmembrane region" description="Helical" evidence="7">
    <location>
        <begin position="207"/>
        <end position="229"/>
    </location>
</feature>
<dbReference type="GO" id="GO:0022857">
    <property type="term" value="F:transmembrane transporter activity"/>
    <property type="evidence" value="ECO:0007669"/>
    <property type="project" value="InterPro"/>
</dbReference>
<reference evidence="9 10" key="1">
    <citation type="submission" date="2020-08" db="EMBL/GenBank/DDBJ databases">
        <title>Genomic Encyclopedia of Archaeal and Bacterial Type Strains, Phase II (KMG-II): from individual species to whole genera.</title>
        <authorList>
            <person name="Goeker M."/>
        </authorList>
    </citation>
    <scope>NUCLEOTIDE SEQUENCE [LARGE SCALE GENOMIC DNA]</scope>
    <source>
        <strain evidence="9 10">DSM 23288</strain>
    </source>
</reference>
<accession>A0A840IB35</accession>
<dbReference type="PROSITE" id="PS50850">
    <property type="entry name" value="MFS"/>
    <property type="match status" value="1"/>
</dbReference>
<proteinExistence type="predicted"/>
<dbReference type="EMBL" id="JACHNU010000001">
    <property type="protein sequence ID" value="MBB4661842.1"/>
    <property type="molecule type" value="Genomic_DNA"/>
</dbReference>
<evidence type="ECO:0000256" key="6">
    <source>
        <dbReference type="ARBA" id="ARBA00023136"/>
    </source>
</evidence>
<dbReference type="PRINTS" id="PR01035">
    <property type="entry name" value="TCRTETA"/>
</dbReference>
<keyword evidence="2" id="KW-0813">Transport</keyword>
<feature type="transmembrane region" description="Helical" evidence="7">
    <location>
        <begin position="286"/>
        <end position="304"/>
    </location>
</feature>
<feature type="transmembrane region" description="Helical" evidence="7">
    <location>
        <begin position="138"/>
        <end position="159"/>
    </location>
</feature>
<dbReference type="Pfam" id="PF07690">
    <property type="entry name" value="MFS_1"/>
    <property type="match status" value="1"/>
</dbReference>
<evidence type="ECO:0000256" key="5">
    <source>
        <dbReference type="ARBA" id="ARBA00022989"/>
    </source>
</evidence>
<name>A0A840IB35_9ACTN</name>
<evidence type="ECO:0000313" key="10">
    <source>
        <dbReference type="Proteomes" id="UP000585272"/>
    </source>
</evidence>
<dbReference type="PANTHER" id="PTHR42718">
    <property type="entry name" value="MAJOR FACILITATOR SUPERFAMILY MULTIDRUG TRANSPORTER MFSC"/>
    <property type="match status" value="1"/>
</dbReference>
<dbReference type="AlphaFoldDB" id="A0A840IB35"/>
<sequence length="411" mass="41861">MTRRRSSRRRVEARPRRVVASLTLAALAYSVMQMMVVPALPAIQRDLDASADAVAWLISAFLLSTAISTPLLGRLGDRFGKGRMLIAALVIFTLGSLLGALAPSLEALIVARVLQGCGGAVFPLAYGLARDTLPPERVAVAIGTVSGSFGIGGSAGLVLSGPLVDHVSWHAIFWVGIAMSVVAIPLVAATLPLGGRRPPSPILDLRLLVLPAVWPANAIGVLAGFGMYATGYLVPQLVQADPAHGDVGFGAGVTATSLFLLPALLSGLAAGIWAGALTRRFGPRMPLMLGAIGMVAGYALLAFAHDIRWPVYVGTLLAHGIGLNLLLAAMANAVVAAVPATRTGEAAGVNTMLRTVGGALGGQVVAAVALVGAGAAGLPTSRGFMLAFGLCAALLALAVVLAALIPAQRRL</sequence>
<feature type="transmembrane region" description="Helical" evidence="7">
    <location>
        <begin position="384"/>
        <end position="405"/>
    </location>
</feature>
<dbReference type="GO" id="GO:0005886">
    <property type="term" value="C:plasma membrane"/>
    <property type="evidence" value="ECO:0007669"/>
    <property type="project" value="UniProtKB-SubCell"/>
</dbReference>
<evidence type="ECO:0000256" key="3">
    <source>
        <dbReference type="ARBA" id="ARBA00022475"/>
    </source>
</evidence>
<gene>
    <name evidence="9" type="ORF">BDZ31_001415</name>
</gene>
<evidence type="ECO:0000256" key="1">
    <source>
        <dbReference type="ARBA" id="ARBA00004651"/>
    </source>
</evidence>
<dbReference type="InterPro" id="IPR011701">
    <property type="entry name" value="MFS"/>
</dbReference>
<feature type="transmembrane region" description="Helical" evidence="7">
    <location>
        <begin position="108"/>
        <end position="126"/>
    </location>
</feature>
<dbReference type="CDD" id="cd17504">
    <property type="entry name" value="MFS_MMR_MDR_like"/>
    <property type="match status" value="1"/>
</dbReference>
<dbReference type="Gene3D" id="1.20.1250.20">
    <property type="entry name" value="MFS general substrate transporter like domains"/>
    <property type="match status" value="1"/>
</dbReference>
<evidence type="ECO:0000313" key="9">
    <source>
        <dbReference type="EMBL" id="MBB4661842.1"/>
    </source>
</evidence>
<keyword evidence="4 7" id="KW-0812">Transmembrane</keyword>
<organism evidence="9 10">
    <name type="scientific">Conexibacter arvalis</name>
    <dbReference type="NCBI Taxonomy" id="912552"/>
    <lineage>
        <taxon>Bacteria</taxon>
        <taxon>Bacillati</taxon>
        <taxon>Actinomycetota</taxon>
        <taxon>Thermoleophilia</taxon>
        <taxon>Solirubrobacterales</taxon>
        <taxon>Conexibacteraceae</taxon>
        <taxon>Conexibacter</taxon>
    </lineage>
</organism>
<keyword evidence="3" id="KW-1003">Cell membrane</keyword>
<keyword evidence="5 7" id="KW-1133">Transmembrane helix</keyword>